<gene>
    <name evidence="2" type="ORF">C1Y40_05827</name>
</gene>
<comment type="caution">
    <text evidence="2">The sequence shown here is derived from an EMBL/GenBank/DDBJ whole genome shotgun (WGS) entry which is preliminary data.</text>
</comment>
<accession>A0A2S8BBI7</accession>
<dbReference type="Proteomes" id="UP000238296">
    <property type="component" value="Unassembled WGS sequence"/>
</dbReference>
<feature type="region of interest" description="Disordered" evidence="1">
    <location>
        <begin position="1"/>
        <end position="41"/>
    </location>
</feature>
<dbReference type="EMBL" id="PPEA01001053">
    <property type="protein sequence ID" value="PQM44014.1"/>
    <property type="molecule type" value="Genomic_DNA"/>
</dbReference>
<reference evidence="2 3" key="1">
    <citation type="journal article" date="2017" name="Int. J. Syst. Evol. Microbiol.">
        <title>Mycobacterium talmoniae sp. nov., a slowly growing mycobacterium isolated from human respiratory samples.</title>
        <authorList>
            <person name="Davidson R.M."/>
            <person name="DeGroote M.A."/>
            <person name="Marola J.L."/>
            <person name="Buss S."/>
            <person name="Jones V."/>
            <person name="McNeil M.R."/>
            <person name="Freifeld A.G."/>
            <person name="Elaine Epperson L."/>
            <person name="Hasan N.A."/>
            <person name="Jackson M."/>
            <person name="Iwen P.C."/>
            <person name="Salfinger M."/>
            <person name="Strong M."/>
        </authorList>
    </citation>
    <scope>NUCLEOTIDE SEQUENCE [LARGE SCALE GENOMIC DNA]</scope>
    <source>
        <strain evidence="2 3">ATCC BAA-2683</strain>
    </source>
</reference>
<evidence type="ECO:0000256" key="1">
    <source>
        <dbReference type="SAM" id="MobiDB-lite"/>
    </source>
</evidence>
<evidence type="ECO:0000313" key="2">
    <source>
        <dbReference type="EMBL" id="PQM44014.1"/>
    </source>
</evidence>
<dbReference type="AlphaFoldDB" id="A0A2S8BBI7"/>
<protein>
    <submittedName>
        <fullName evidence="2">Uncharacterized protein</fullName>
    </submittedName>
</protein>
<evidence type="ECO:0000313" key="3">
    <source>
        <dbReference type="Proteomes" id="UP000238296"/>
    </source>
</evidence>
<sequence>MPTAASAMVVRHASASDQPSNRVSDPRLSDVKLPGTRRANA</sequence>
<organism evidence="2 3">
    <name type="scientific">Mycobacterium talmoniae</name>
    <dbReference type="NCBI Taxonomy" id="1858794"/>
    <lineage>
        <taxon>Bacteria</taxon>
        <taxon>Bacillati</taxon>
        <taxon>Actinomycetota</taxon>
        <taxon>Actinomycetes</taxon>
        <taxon>Mycobacteriales</taxon>
        <taxon>Mycobacteriaceae</taxon>
        <taxon>Mycobacterium</taxon>
    </lineage>
</organism>
<proteinExistence type="predicted"/>
<name>A0A2S8BBI7_9MYCO</name>